<evidence type="ECO:0000313" key="2">
    <source>
        <dbReference type="Proteomes" id="UP000235649"/>
    </source>
</evidence>
<organism evidence="1 2">
    <name type="scientific">Companilactobacillus nuruki</name>
    <dbReference type="NCBI Taxonomy" id="1993540"/>
    <lineage>
        <taxon>Bacteria</taxon>
        <taxon>Bacillati</taxon>
        <taxon>Bacillota</taxon>
        <taxon>Bacilli</taxon>
        <taxon>Lactobacillales</taxon>
        <taxon>Lactobacillaceae</taxon>
        <taxon>Companilactobacillus</taxon>
    </lineage>
</organism>
<accession>A0A2N7AV18</accession>
<comment type="caution">
    <text evidence="1">The sequence shown here is derived from an EMBL/GenBank/DDBJ whole genome shotgun (WGS) entry which is preliminary data.</text>
</comment>
<evidence type="ECO:0000313" key="1">
    <source>
        <dbReference type="EMBL" id="PMD71468.1"/>
    </source>
</evidence>
<sequence length="71" mass="8251">MSEANIGNYVNELKDLVNKCADELLEKNVTYKKALLNLRHEQFYSVNQYSTELIKMVSDEIRGRALDQKTN</sequence>
<keyword evidence="2" id="KW-1185">Reference proteome</keyword>
<proteinExistence type="predicted"/>
<dbReference type="RefSeq" id="WP_102195843.1">
    <property type="nucleotide sequence ID" value="NZ_NIPR01000011.1"/>
</dbReference>
<dbReference type="EMBL" id="NIPR01000011">
    <property type="protein sequence ID" value="PMD71468.1"/>
    <property type="molecule type" value="Genomic_DNA"/>
</dbReference>
<name>A0A2N7AV18_9LACO</name>
<dbReference type="AlphaFoldDB" id="A0A2N7AV18"/>
<gene>
    <name evidence="1" type="ORF">CBP76_04985</name>
</gene>
<reference evidence="1 2" key="1">
    <citation type="submission" date="2017-05" db="EMBL/GenBank/DDBJ databases">
        <title>Lactobacillus nurukis nov., sp. nov., isolated from nuruk.</title>
        <authorList>
            <person name="Kim S.-J."/>
        </authorList>
    </citation>
    <scope>NUCLEOTIDE SEQUENCE [LARGE SCALE GENOMIC DNA]</scope>
    <source>
        <strain evidence="1 2">SYF10-1a</strain>
    </source>
</reference>
<dbReference type="Proteomes" id="UP000235649">
    <property type="component" value="Unassembled WGS sequence"/>
</dbReference>
<protein>
    <submittedName>
        <fullName evidence="1">Uncharacterized protein</fullName>
    </submittedName>
</protein>